<sequence>MRLLDVGVIKDILKKATGLKTLGLYGDLLGRDREIPIRPITYSGSLKELNIECTEERDVFSTLAKFHGTLETVVFYSASFSTTVFRFPSLTSLTITLYSHFPLSTAADEHFEPRYGSSAARQLAVSANLTYWSPLWRLAFLSADPADFYVLGLQFQVPRVRIFQLSSMIGLQGDPAWWRSTMSLLRPTQLIFVGVLPIFYDLSCIFHEGMEDLKHLHLTVQWQYDLPMYHDFMRRLVAELAPLAELSTGFEALSLYAYVQRDIPPKLSNESLKRLDAAALARLAISMVPSIRTVAFEIDLDDLRRHYWSPDGEGGVVEHPERYSTVMGELKGRYGVTESGYRRRTPGNTLRLESSGWNPDMALVWAEG</sequence>
<evidence type="ECO:0000313" key="2">
    <source>
        <dbReference type="Proteomes" id="UP001148662"/>
    </source>
</evidence>
<gene>
    <name evidence="1" type="ORF">NM688_g7404</name>
</gene>
<reference evidence="1" key="1">
    <citation type="submission" date="2022-07" db="EMBL/GenBank/DDBJ databases">
        <title>Genome Sequence of Phlebia brevispora.</title>
        <authorList>
            <person name="Buettner E."/>
        </authorList>
    </citation>
    <scope>NUCLEOTIDE SEQUENCE</scope>
    <source>
        <strain evidence="1">MPL23</strain>
    </source>
</reference>
<evidence type="ECO:0000313" key="1">
    <source>
        <dbReference type="EMBL" id="KAJ3532541.1"/>
    </source>
</evidence>
<dbReference type="Proteomes" id="UP001148662">
    <property type="component" value="Unassembled WGS sequence"/>
</dbReference>
<dbReference type="EMBL" id="JANHOG010001725">
    <property type="protein sequence ID" value="KAJ3532541.1"/>
    <property type="molecule type" value="Genomic_DNA"/>
</dbReference>
<comment type="caution">
    <text evidence="1">The sequence shown here is derived from an EMBL/GenBank/DDBJ whole genome shotgun (WGS) entry which is preliminary data.</text>
</comment>
<name>A0ACC1S5M4_9APHY</name>
<keyword evidence="2" id="KW-1185">Reference proteome</keyword>
<accession>A0ACC1S5M4</accession>
<organism evidence="1 2">
    <name type="scientific">Phlebia brevispora</name>
    <dbReference type="NCBI Taxonomy" id="194682"/>
    <lineage>
        <taxon>Eukaryota</taxon>
        <taxon>Fungi</taxon>
        <taxon>Dikarya</taxon>
        <taxon>Basidiomycota</taxon>
        <taxon>Agaricomycotina</taxon>
        <taxon>Agaricomycetes</taxon>
        <taxon>Polyporales</taxon>
        <taxon>Meruliaceae</taxon>
        <taxon>Phlebia</taxon>
    </lineage>
</organism>
<protein>
    <submittedName>
        <fullName evidence="1">Uncharacterized protein</fullName>
    </submittedName>
</protein>
<proteinExistence type="predicted"/>